<keyword evidence="3" id="KW-1185">Reference proteome</keyword>
<protein>
    <submittedName>
        <fullName evidence="2">Uncharacterized protein</fullName>
    </submittedName>
</protein>
<dbReference type="EMBL" id="BPPX01000021">
    <property type="protein sequence ID" value="GJC86312.1"/>
    <property type="molecule type" value="Genomic_DNA"/>
</dbReference>
<name>A0AA37GTP4_9PEZI</name>
<feature type="compositionally biased region" description="Polar residues" evidence="1">
    <location>
        <begin position="39"/>
        <end position="59"/>
    </location>
</feature>
<feature type="compositionally biased region" description="Low complexity" evidence="1">
    <location>
        <begin position="60"/>
        <end position="72"/>
    </location>
</feature>
<organism evidence="2 3">
    <name type="scientific">Colletotrichum liriopes</name>
    <dbReference type="NCBI Taxonomy" id="708192"/>
    <lineage>
        <taxon>Eukaryota</taxon>
        <taxon>Fungi</taxon>
        <taxon>Dikarya</taxon>
        <taxon>Ascomycota</taxon>
        <taxon>Pezizomycotina</taxon>
        <taxon>Sordariomycetes</taxon>
        <taxon>Hypocreomycetidae</taxon>
        <taxon>Glomerellales</taxon>
        <taxon>Glomerellaceae</taxon>
        <taxon>Colletotrichum</taxon>
        <taxon>Colletotrichum spaethianum species complex</taxon>
    </lineage>
</organism>
<proteinExistence type="predicted"/>
<sequence length="150" mass="16216">MEPDRVKEMEHDHAPIEDDQATCDGNPEPRPAQVPQPITPHSRQPSSTLASPFTATANTPSPLSPSSSLLEDSSSRDDESFHLSGSYSAAVAAIEAADSIDPLPIAIRLPNTNLARFQDYIRDIGGVFRFCYDSAAEECYVEISEAPTTP</sequence>
<feature type="compositionally biased region" description="Basic and acidic residues" evidence="1">
    <location>
        <begin position="1"/>
        <end position="16"/>
    </location>
</feature>
<evidence type="ECO:0000256" key="1">
    <source>
        <dbReference type="SAM" id="MobiDB-lite"/>
    </source>
</evidence>
<feature type="compositionally biased region" description="Pro residues" evidence="1">
    <location>
        <begin position="28"/>
        <end position="38"/>
    </location>
</feature>
<dbReference type="Proteomes" id="UP001055172">
    <property type="component" value="Unassembled WGS sequence"/>
</dbReference>
<gene>
    <name evidence="2" type="ORF">ColLi_09150</name>
</gene>
<reference evidence="2 3" key="1">
    <citation type="submission" date="2021-07" db="EMBL/GenBank/DDBJ databases">
        <title>Genome data of Colletotrichum spaethianum.</title>
        <authorList>
            <person name="Utami Y.D."/>
            <person name="Hiruma K."/>
        </authorList>
    </citation>
    <scope>NUCLEOTIDE SEQUENCE [LARGE SCALE GENOMIC DNA]</scope>
    <source>
        <strain evidence="2 3">MAFF 242679</strain>
    </source>
</reference>
<dbReference type="AlphaFoldDB" id="A0AA37GTP4"/>
<feature type="region of interest" description="Disordered" evidence="1">
    <location>
        <begin position="1"/>
        <end position="82"/>
    </location>
</feature>
<evidence type="ECO:0000313" key="2">
    <source>
        <dbReference type="EMBL" id="GJC86312.1"/>
    </source>
</evidence>
<evidence type="ECO:0000313" key="3">
    <source>
        <dbReference type="Proteomes" id="UP001055172"/>
    </source>
</evidence>
<comment type="caution">
    <text evidence="2">The sequence shown here is derived from an EMBL/GenBank/DDBJ whole genome shotgun (WGS) entry which is preliminary data.</text>
</comment>
<accession>A0AA37GTP4</accession>